<evidence type="ECO:0000259" key="3">
    <source>
        <dbReference type="Pfam" id="PF13458"/>
    </source>
</evidence>
<evidence type="ECO:0000313" key="5">
    <source>
        <dbReference type="Proteomes" id="UP000612055"/>
    </source>
</evidence>
<dbReference type="Proteomes" id="UP000612055">
    <property type="component" value="Unassembled WGS sequence"/>
</dbReference>
<dbReference type="SUPFAM" id="SSF53822">
    <property type="entry name" value="Periplasmic binding protein-like I"/>
    <property type="match status" value="1"/>
</dbReference>
<dbReference type="InterPro" id="IPR051010">
    <property type="entry name" value="BCAA_transport"/>
</dbReference>
<comment type="caution">
    <text evidence="4">The sequence shown here is derived from an EMBL/GenBank/DDBJ whole genome shotgun (WGS) entry which is preliminary data.</text>
</comment>
<dbReference type="InterPro" id="IPR028082">
    <property type="entry name" value="Peripla_BP_I"/>
</dbReference>
<protein>
    <recommendedName>
        <fullName evidence="3">Leucine-binding protein domain-containing protein</fullName>
    </recommendedName>
</protein>
<gene>
    <name evidence="4" type="ORF">HYH03_014288</name>
</gene>
<dbReference type="Gene3D" id="3.40.50.2300">
    <property type="match status" value="2"/>
</dbReference>
<feature type="signal peptide" evidence="2">
    <location>
        <begin position="1"/>
        <end position="30"/>
    </location>
</feature>
<keyword evidence="5" id="KW-1185">Reference proteome</keyword>
<reference evidence="4" key="1">
    <citation type="journal article" date="2020" name="bioRxiv">
        <title>Comparative genomics of Chlamydomonas.</title>
        <authorList>
            <person name="Craig R.J."/>
            <person name="Hasan A.R."/>
            <person name="Ness R.W."/>
            <person name="Keightley P.D."/>
        </authorList>
    </citation>
    <scope>NUCLEOTIDE SEQUENCE</scope>
    <source>
        <strain evidence="4">CCAP 11/70</strain>
    </source>
</reference>
<dbReference type="PANTHER" id="PTHR30483">
    <property type="entry name" value="LEUCINE-SPECIFIC-BINDING PROTEIN"/>
    <property type="match status" value="1"/>
</dbReference>
<proteinExistence type="predicted"/>
<dbReference type="AlphaFoldDB" id="A0A835XPA2"/>
<evidence type="ECO:0000256" key="2">
    <source>
        <dbReference type="SAM" id="SignalP"/>
    </source>
</evidence>
<dbReference type="EMBL" id="JAEHOE010000102">
    <property type="protein sequence ID" value="KAG2487042.1"/>
    <property type="molecule type" value="Genomic_DNA"/>
</dbReference>
<dbReference type="PANTHER" id="PTHR30483:SF37">
    <property type="entry name" value="ABC TRANSPORTER SUBSTRATE-BINDING PROTEIN"/>
    <property type="match status" value="1"/>
</dbReference>
<feature type="chain" id="PRO_5032891706" description="Leucine-binding protein domain-containing protein" evidence="2">
    <location>
        <begin position="31"/>
        <end position="393"/>
    </location>
</feature>
<dbReference type="OrthoDB" id="532660at2759"/>
<accession>A0A835XPA2</accession>
<evidence type="ECO:0000313" key="4">
    <source>
        <dbReference type="EMBL" id="KAG2487042.1"/>
    </source>
</evidence>
<sequence length="393" mass="41318">MANVASAWRGMRPVLLMVMIAALSGPTVLAQPSPLKVGMFTPFGLGPTFGPDSVGQINGAYMAALDRGYKVELVTSPNGCDTGGIAAEIEKMIMEDKVSAIIGPVCSGTTLAAAETVNRLKIPTISALSGAIAVSQAGPYVYRTYVTPSGILGALMTEVASKYGTIATITDDSLQGMDWSKLGSELYTKAGGKVLAAVDFVTAEQTPDTIGAVVKRAMDSMPDAIAIFATDSLEPDMEAALIKAVRAANPAFPLVMASGVDAQTVEMLGMTDPATNTTSYEMVGGIMKAADKAYGKWDARFNSMFGLSFLLDSANNGQQAYAYDAMSAIIRAAQKSGHRKLKGSDLNKVLSSKSFEFERYGGGLTKFDANGDEIRGVSIQEIDPATGMWMEMN</sequence>
<dbReference type="InterPro" id="IPR028081">
    <property type="entry name" value="Leu-bd"/>
</dbReference>
<keyword evidence="1 2" id="KW-0732">Signal</keyword>
<organism evidence="4 5">
    <name type="scientific">Edaphochlamys debaryana</name>
    <dbReference type="NCBI Taxonomy" id="47281"/>
    <lineage>
        <taxon>Eukaryota</taxon>
        <taxon>Viridiplantae</taxon>
        <taxon>Chlorophyta</taxon>
        <taxon>core chlorophytes</taxon>
        <taxon>Chlorophyceae</taxon>
        <taxon>CS clade</taxon>
        <taxon>Chlamydomonadales</taxon>
        <taxon>Chlamydomonadales incertae sedis</taxon>
        <taxon>Edaphochlamys</taxon>
    </lineage>
</organism>
<evidence type="ECO:0000256" key="1">
    <source>
        <dbReference type="ARBA" id="ARBA00022729"/>
    </source>
</evidence>
<name>A0A835XPA2_9CHLO</name>
<dbReference type="Pfam" id="PF13458">
    <property type="entry name" value="Peripla_BP_6"/>
    <property type="match status" value="1"/>
</dbReference>
<feature type="domain" description="Leucine-binding protein" evidence="3">
    <location>
        <begin position="34"/>
        <end position="383"/>
    </location>
</feature>